<proteinExistence type="predicted"/>
<protein>
    <submittedName>
        <fullName evidence="1">Uncharacterized protein</fullName>
    </submittedName>
</protein>
<sequence length="415" mass="46785">MQDQQLFSNQIHLQRKQIIPKQETESDKTASIFRLYLQSSHSSPNNIEEQTTSISSEALKHTNSISYPPLTITGIPAFTSHSSPAIVHFLRSLVNAHPTLPRISDTSWRLNNKNQLVLCASTRDVFSLLFTNTYPSTIGTSTIQVTPPRGLPAQLSLLLLNVSCYLDANYLLEEKQKQFRSVKYLHRIRTSSNTNNSTLIRIDFEIAQECNQCLQAQYLPVVHERLPPVTPISSRSIPSIAPHHTTENTTNTIAPKSTSTTVIVPQSSRSISNFIDFMQTIVKSFEDLLSNFAKQMTNLTVLSIIQEHKIDYVSSLIEKIMLPSFMLITETLLALVHLILDSSMHVNQKETISNQLQKTSMFLNTTYEQHQSFKKSMKQTRKLMIDNNIMNLCANHSLSDTSTATNTISIFSSIS</sequence>
<comment type="caution">
    <text evidence="1">The sequence shown here is derived from an EMBL/GenBank/DDBJ whole genome shotgun (WGS) entry which is preliminary data.</text>
</comment>
<dbReference type="AlphaFoldDB" id="A0A813N6A2"/>
<evidence type="ECO:0000313" key="1">
    <source>
        <dbReference type="EMBL" id="CAF0735356.1"/>
    </source>
</evidence>
<keyword evidence="2" id="KW-1185">Reference proteome</keyword>
<gene>
    <name evidence="1" type="ORF">JXQ802_LOCUS790</name>
</gene>
<reference evidence="1" key="1">
    <citation type="submission" date="2021-02" db="EMBL/GenBank/DDBJ databases">
        <authorList>
            <person name="Nowell W R."/>
        </authorList>
    </citation>
    <scope>NUCLEOTIDE SEQUENCE</scope>
</reference>
<evidence type="ECO:0000313" key="2">
    <source>
        <dbReference type="Proteomes" id="UP000663870"/>
    </source>
</evidence>
<dbReference type="Proteomes" id="UP000663870">
    <property type="component" value="Unassembled WGS sequence"/>
</dbReference>
<name>A0A813N6A2_9BILA</name>
<dbReference type="EMBL" id="CAJNOL010000008">
    <property type="protein sequence ID" value="CAF0735356.1"/>
    <property type="molecule type" value="Genomic_DNA"/>
</dbReference>
<accession>A0A813N6A2</accession>
<organism evidence="1 2">
    <name type="scientific">Rotaria sordida</name>
    <dbReference type="NCBI Taxonomy" id="392033"/>
    <lineage>
        <taxon>Eukaryota</taxon>
        <taxon>Metazoa</taxon>
        <taxon>Spiralia</taxon>
        <taxon>Gnathifera</taxon>
        <taxon>Rotifera</taxon>
        <taxon>Eurotatoria</taxon>
        <taxon>Bdelloidea</taxon>
        <taxon>Philodinida</taxon>
        <taxon>Philodinidae</taxon>
        <taxon>Rotaria</taxon>
    </lineage>
</organism>